<evidence type="ECO:0000313" key="2">
    <source>
        <dbReference type="EMBL" id="MBE5918778.1"/>
    </source>
</evidence>
<dbReference type="Pfam" id="PF03861">
    <property type="entry name" value="ANTAR"/>
    <property type="match status" value="1"/>
</dbReference>
<feature type="domain" description="ANTAR" evidence="1">
    <location>
        <begin position="123"/>
        <end position="184"/>
    </location>
</feature>
<dbReference type="AlphaFoldDB" id="A0A927U9I4"/>
<name>A0A927U9I4_9FIRM</name>
<dbReference type="InterPro" id="IPR008327">
    <property type="entry name" value="Sig_transdc_resp-reg_antiterm"/>
</dbReference>
<comment type="caution">
    <text evidence="2">The sequence shown here is derived from an EMBL/GenBank/DDBJ whole genome shotgun (WGS) entry which is preliminary data.</text>
</comment>
<dbReference type="GO" id="GO:0003723">
    <property type="term" value="F:RNA binding"/>
    <property type="evidence" value="ECO:0007669"/>
    <property type="project" value="InterPro"/>
</dbReference>
<evidence type="ECO:0000259" key="1">
    <source>
        <dbReference type="PROSITE" id="PS50921"/>
    </source>
</evidence>
<gene>
    <name evidence="2" type="ORF">E7272_02940</name>
</gene>
<sequence length="188" mass="21438">MERALIVCDNEKASAFYKSYLKENGYIDMLLVESIPAAKRAITDYDFDICFVNLPLGGSNSIEQVIDIAEKNVCQILLFIKADLYDEITDKVADYGIITVSKPISKQLLWQALRHALAAQRRIGMAHKESAKLEKKLEELKTISRAKLLLIINENLTEEEAHKQIEKSAMDLRISRYQMAKDIIKKYG</sequence>
<dbReference type="PROSITE" id="PS50921">
    <property type="entry name" value="ANTAR"/>
    <property type="match status" value="1"/>
</dbReference>
<protein>
    <submittedName>
        <fullName evidence="2">Response regulator</fullName>
    </submittedName>
</protein>
<dbReference type="PIRSF" id="PIRSF036382">
    <property type="entry name" value="RR_antiterm"/>
    <property type="match status" value="1"/>
</dbReference>
<dbReference type="InterPro" id="IPR011006">
    <property type="entry name" value="CheY-like_superfamily"/>
</dbReference>
<dbReference type="InterPro" id="IPR036388">
    <property type="entry name" value="WH-like_DNA-bd_sf"/>
</dbReference>
<dbReference type="InterPro" id="IPR005561">
    <property type="entry name" value="ANTAR"/>
</dbReference>
<proteinExistence type="predicted"/>
<evidence type="ECO:0000313" key="3">
    <source>
        <dbReference type="Proteomes" id="UP000766246"/>
    </source>
</evidence>
<dbReference type="SMART" id="SM01012">
    <property type="entry name" value="ANTAR"/>
    <property type="match status" value="1"/>
</dbReference>
<dbReference type="Gene3D" id="3.40.50.2300">
    <property type="match status" value="1"/>
</dbReference>
<organism evidence="2 3">
    <name type="scientific">Pseudobutyrivibrio ruminis</name>
    <dbReference type="NCBI Taxonomy" id="46206"/>
    <lineage>
        <taxon>Bacteria</taxon>
        <taxon>Bacillati</taxon>
        <taxon>Bacillota</taxon>
        <taxon>Clostridia</taxon>
        <taxon>Lachnospirales</taxon>
        <taxon>Lachnospiraceae</taxon>
        <taxon>Pseudobutyrivibrio</taxon>
    </lineage>
</organism>
<dbReference type="EMBL" id="SVER01000005">
    <property type="protein sequence ID" value="MBE5918778.1"/>
    <property type="molecule type" value="Genomic_DNA"/>
</dbReference>
<accession>A0A927U9I4</accession>
<dbReference type="Gene3D" id="1.10.10.10">
    <property type="entry name" value="Winged helix-like DNA-binding domain superfamily/Winged helix DNA-binding domain"/>
    <property type="match status" value="1"/>
</dbReference>
<dbReference type="SUPFAM" id="SSF52172">
    <property type="entry name" value="CheY-like"/>
    <property type="match status" value="1"/>
</dbReference>
<dbReference type="Proteomes" id="UP000766246">
    <property type="component" value="Unassembled WGS sequence"/>
</dbReference>
<reference evidence="2" key="1">
    <citation type="submission" date="2019-04" db="EMBL/GenBank/DDBJ databases">
        <title>Evolution of Biomass-Degrading Anaerobic Consortia Revealed by Metagenomics.</title>
        <authorList>
            <person name="Peng X."/>
        </authorList>
    </citation>
    <scope>NUCLEOTIDE SEQUENCE</scope>
    <source>
        <strain evidence="2">SIG311</strain>
    </source>
</reference>